<dbReference type="InterPro" id="IPR036565">
    <property type="entry name" value="Mur-like_cat_sf"/>
</dbReference>
<evidence type="ECO:0000313" key="3">
    <source>
        <dbReference type="EMBL" id="HIU21600.1"/>
    </source>
</evidence>
<gene>
    <name evidence="3" type="ORF">IAD51_05145</name>
</gene>
<organism evidence="3 4">
    <name type="scientific">Candidatus Limadaptatus stercorigallinarum</name>
    <dbReference type="NCBI Taxonomy" id="2840845"/>
    <lineage>
        <taxon>Bacteria</taxon>
        <taxon>Bacillati</taxon>
        <taxon>Bacillota</taxon>
        <taxon>Clostridia</taxon>
        <taxon>Eubacteriales</taxon>
        <taxon>Candidatus Limadaptatus</taxon>
    </lineage>
</organism>
<dbReference type="Pfam" id="PF08245">
    <property type="entry name" value="Mur_ligase_M"/>
    <property type="match status" value="1"/>
</dbReference>
<evidence type="ECO:0000259" key="2">
    <source>
        <dbReference type="Pfam" id="PF08245"/>
    </source>
</evidence>
<dbReference type="Proteomes" id="UP000824088">
    <property type="component" value="Unassembled WGS sequence"/>
</dbReference>
<dbReference type="PANTHER" id="PTHR23135">
    <property type="entry name" value="MUR LIGASE FAMILY MEMBER"/>
    <property type="match status" value="1"/>
</dbReference>
<proteinExistence type="predicted"/>
<dbReference type="InterPro" id="IPR013221">
    <property type="entry name" value="Mur_ligase_cen"/>
</dbReference>
<dbReference type="PANTHER" id="PTHR23135:SF4">
    <property type="entry name" value="UDP-N-ACETYLMURAMOYL-L-ALANYL-D-GLUTAMATE--2,6-DIAMINOPIMELATE LIGASE MURE HOMOLOG, CHLOROPLASTIC"/>
    <property type="match status" value="1"/>
</dbReference>
<dbReference type="GO" id="GO:0016881">
    <property type="term" value="F:acid-amino acid ligase activity"/>
    <property type="evidence" value="ECO:0007669"/>
    <property type="project" value="InterPro"/>
</dbReference>
<feature type="domain" description="Mur ligase central" evidence="2">
    <location>
        <begin position="104"/>
        <end position="207"/>
    </location>
</feature>
<dbReference type="InterPro" id="IPR035911">
    <property type="entry name" value="MurE/MurF_N"/>
</dbReference>
<dbReference type="GO" id="GO:0005524">
    <property type="term" value="F:ATP binding"/>
    <property type="evidence" value="ECO:0007669"/>
    <property type="project" value="InterPro"/>
</dbReference>
<reference evidence="3" key="2">
    <citation type="journal article" date="2021" name="PeerJ">
        <title>Extensive microbial diversity within the chicken gut microbiome revealed by metagenomics and culture.</title>
        <authorList>
            <person name="Gilroy R."/>
            <person name="Ravi A."/>
            <person name="Getino M."/>
            <person name="Pursley I."/>
            <person name="Horton D.L."/>
            <person name="Alikhan N.F."/>
            <person name="Baker D."/>
            <person name="Gharbi K."/>
            <person name="Hall N."/>
            <person name="Watson M."/>
            <person name="Adriaenssens E.M."/>
            <person name="Foster-Nyarko E."/>
            <person name="Jarju S."/>
            <person name="Secka A."/>
            <person name="Antonio M."/>
            <person name="Oren A."/>
            <person name="Chaudhuri R.R."/>
            <person name="La Ragione R."/>
            <person name="Hildebrand F."/>
            <person name="Pallen M.J."/>
        </authorList>
    </citation>
    <scope>NUCLEOTIDE SEQUENCE</scope>
    <source>
        <strain evidence="3">1063</strain>
    </source>
</reference>
<dbReference type="SUPFAM" id="SSF53623">
    <property type="entry name" value="MurD-like peptide ligases, catalytic domain"/>
    <property type="match status" value="1"/>
</dbReference>
<dbReference type="Gene3D" id="3.40.1390.10">
    <property type="entry name" value="MurE/MurF, N-terminal domain"/>
    <property type="match status" value="1"/>
</dbReference>
<name>A0A9D1HUQ5_9FIRM</name>
<evidence type="ECO:0000256" key="1">
    <source>
        <dbReference type="ARBA" id="ARBA00004752"/>
    </source>
</evidence>
<dbReference type="Gene3D" id="3.40.1190.10">
    <property type="entry name" value="Mur-like, catalytic domain"/>
    <property type="match status" value="1"/>
</dbReference>
<sequence length="208" mass="22430">MRLSKLLEGVRVSAVCADGNFEVNSLKIDSREVGDGDLFFCMKGVRDDGNRYLPEIKADFVAVTECKPEADCRYVLVDDVRRAYALMSSSFWGHPAQGMKFVAVVGTNGKTSTAHYIASLLSGAGFKVGLTGTEGHFIEGEKVGASLTTPDSFEMNELLFKMRARGVDAVVSEVSAHAISLCKTAGIVADVAVLTNVSRDHLDYFGTF</sequence>
<comment type="caution">
    <text evidence="3">The sequence shown here is derived from an EMBL/GenBank/DDBJ whole genome shotgun (WGS) entry which is preliminary data.</text>
</comment>
<dbReference type="SUPFAM" id="SSF63418">
    <property type="entry name" value="MurE/MurF N-terminal domain"/>
    <property type="match status" value="1"/>
</dbReference>
<evidence type="ECO:0000313" key="4">
    <source>
        <dbReference type="Proteomes" id="UP000824088"/>
    </source>
</evidence>
<reference evidence="3" key="1">
    <citation type="submission" date="2020-10" db="EMBL/GenBank/DDBJ databases">
        <authorList>
            <person name="Gilroy R."/>
        </authorList>
    </citation>
    <scope>NUCLEOTIDE SEQUENCE</scope>
    <source>
        <strain evidence="3">1063</strain>
    </source>
</reference>
<accession>A0A9D1HUQ5</accession>
<comment type="pathway">
    <text evidence="1">Cell wall biogenesis; peptidoglycan biosynthesis.</text>
</comment>
<dbReference type="EMBL" id="DVMN01000091">
    <property type="protein sequence ID" value="HIU21600.1"/>
    <property type="molecule type" value="Genomic_DNA"/>
</dbReference>
<protein>
    <recommendedName>
        <fullName evidence="2">Mur ligase central domain-containing protein</fullName>
    </recommendedName>
</protein>
<dbReference type="AlphaFoldDB" id="A0A9D1HUQ5"/>